<dbReference type="GO" id="GO:0009097">
    <property type="term" value="P:isoleucine biosynthetic process"/>
    <property type="evidence" value="ECO:0007669"/>
    <property type="project" value="UniProtKB-UniRule"/>
</dbReference>
<comment type="subunit">
    <text evidence="1 3">Dimer of large and small chains.</text>
</comment>
<keyword evidence="3" id="KW-0100">Branched-chain amino acid biosynthesis</keyword>
<dbReference type="EMBL" id="AP026867">
    <property type="protein sequence ID" value="BDS11936.1"/>
    <property type="molecule type" value="Genomic_DNA"/>
</dbReference>
<comment type="similarity">
    <text evidence="3">Belongs to the acetolactate synthase small subunit family.</text>
</comment>
<name>A0A916DU30_9BACT</name>
<evidence type="ECO:0000256" key="1">
    <source>
        <dbReference type="ARBA" id="ARBA00011744"/>
    </source>
</evidence>
<reference evidence="5" key="1">
    <citation type="submission" date="2022-09" db="EMBL/GenBank/DDBJ databases">
        <title>Aureispira anguillicida sp. nov., isolated from Leptocephalus of Japanese eel Anguilla japonica.</title>
        <authorList>
            <person name="Yuasa K."/>
            <person name="Mekata T."/>
            <person name="Ikunari K."/>
        </authorList>
    </citation>
    <scope>NUCLEOTIDE SEQUENCE</scope>
    <source>
        <strain evidence="5">EL160426</strain>
    </source>
</reference>
<evidence type="ECO:0000313" key="6">
    <source>
        <dbReference type="Proteomes" id="UP001060919"/>
    </source>
</evidence>
<gene>
    <name evidence="5" type="ORF">AsAng_0026510</name>
</gene>
<dbReference type="Proteomes" id="UP001060919">
    <property type="component" value="Chromosome"/>
</dbReference>
<dbReference type="InterPro" id="IPR019455">
    <property type="entry name" value="Acetolactate_synth_ssu_C"/>
</dbReference>
<dbReference type="GO" id="GO:0009099">
    <property type="term" value="P:L-valine biosynthetic process"/>
    <property type="evidence" value="ECO:0007669"/>
    <property type="project" value="UniProtKB-UniRule"/>
</dbReference>
<comment type="pathway">
    <text evidence="3">Amino-acid biosynthesis; L-valine biosynthesis; L-valine from pyruvate: step 1/4.</text>
</comment>
<keyword evidence="3" id="KW-0808">Transferase</keyword>
<dbReference type="InterPro" id="IPR045865">
    <property type="entry name" value="ACT-like_dom_sf"/>
</dbReference>
<proteinExistence type="inferred from homology"/>
<dbReference type="InterPro" id="IPR002912">
    <property type="entry name" value="ACT_dom"/>
</dbReference>
<dbReference type="GO" id="GO:0003984">
    <property type="term" value="F:acetolactate synthase activity"/>
    <property type="evidence" value="ECO:0007669"/>
    <property type="project" value="UniProtKB-UniRule"/>
</dbReference>
<dbReference type="InterPro" id="IPR004789">
    <property type="entry name" value="Acetalactate_synth_ssu"/>
</dbReference>
<dbReference type="PROSITE" id="PS51671">
    <property type="entry name" value="ACT"/>
    <property type="match status" value="1"/>
</dbReference>
<comment type="function">
    <text evidence="3">Catalyzes the conversion of 2 pyruvate molecules into acetolactate in the first common step of the biosynthetic pathway of the branched-amino acids such as leucine, isoleucine, and valine.</text>
</comment>
<dbReference type="SUPFAM" id="SSF55021">
    <property type="entry name" value="ACT-like"/>
    <property type="match status" value="2"/>
</dbReference>
<dbReference type="NCBIfam" id="TIGR00119">
    <property type="entry name" value="acolac_sm"/>
    <property type="match status" value="1"/>
</dbReference>
<dbReference type="InterPro" id="IPR054480">
    <property type="entry name" value="AHAS_small-like_ACT"/>
</dbReference>
<dbReference type="Gene3D" id="3.30.70.260">
    <property type="match status" value="1"/>
</dbReference>
<comment type="catalytic activity">
    <reaction evidence="2 3">
        <text>2 pyruvate + H(+) = (2S)-2-acetolactate + CO2</text>
        <dbReference type="Rhea" id="RHEA:25249"/>
        <dbReference type="ChEBI" id="CHEBI:15361"/>
        <dbReference type="ChEBI" id="CHEBI:15378"/>
        <dbReference type="ChEBI" id="CHEBI:16526"/>
        <dbReference type="ChEBI" id="CHEBI:58476"/>
        <dbReference type="EC" id="2.2.1.6"/>
    </reaction>
</comment>
<dbReference type="AlphaFoldDB" id="A0A916DU30"/>
<keyword evidence="3" id="KW-0028">Amino-acid biosynthesis</keyword>
<dbReference type="GO" id="GO:0005829">
    <property type="term" value="C:cytosol"/>
    <property type="evidence" value="ECO:0007669"/>
    <property type="project" value="TreeGrafter"/>
</dbReference>
<dbReference type="Pfam" id="PF22629">
    <property type="entry name" value="ACT_AHAS_ss"/>
    <property type="match status" value="1"/>
</dbReference>
<dbReference type="InterPro" id="IPR027271">
    <property type="entry name" value="Acetolactate_synth/TF_NikR_C"/>
</dbReference>
<sequence length="174" mass="20200">MNKIMKRFTISVFTEDLIDALSKVQMVFSRRQLKIESLTTSESELKDVYRYTIVVMATTEEVMKVVKQLEKLVTVFKAFYHTDEETIFQEVALYKLRTADFSQVDTASILRKHHAKVLVISQEYTILEKTGYREETEAFLELLAPIGVLEFARSGRVSITKPMRSLSDYLQEIN</sequence>
<protein>
    <recommendedName>
        <fullName evidence="3">Acetolactate synthase small subunit</fullName>
        <shortName evidence="3">AHAS</shortName>
        <shortName evidence="3">ALS</shortName>
        <ecNumber evidence="3">2.2.1.6</ecNumber>
    </recommendedName>
    <alternativeName>
        <fullName evidence="3">Acetohydroxy-acid synthase small subunit</fullName>
    </alternativeName>
</protein>
<dbReference type="EC" id="2.2.1.6" evidence="3"/>
<dbReference type="GO" id="GO:1990610">
    <property type="term" value="F:acetolactate synthase regulator activity"/>
    <property type="evidence" value="ECO:0007669"/>
    <property type="project" value="UniProtKB-UniRule"/>
</dbReference>
<dbReference type="PANTHER" id="PTHR30239">
    <property type="entry name" value="ACETOLACTATE SYNTHASE SMALL SUBUNIT"/>
    <property type="match status" value="1"/>
</dbReference>
<evidence type="ECO:0000259" key="4">
    <source>
        <dbReference type="PROSITE" id="PS51671"/>
    </source>
</evidence>
<comment type="pathway">
    <text evidence="3">Amino-acid biosynthesis; L-isoleucine biosynthesis; L-isoleucine from 2-oxobutanoate: step 1/4.</text>
</comment>
<organism evidence="5 6">
    <name type="scientific">Aureispira anguillae</name>
    <dbReference type="NCBI Taxonomy" id="2864201"/>
    <lineage>
        <taxon>Bacteria</taxon>
        <taxon>Pseudomonadati</taxon>
        <taxon>Bacteroidota</taxon>
        <taxon>Saprospiria</taxon>
        <taxon>Saprospirales</taxon>
        <taxon>Saprospiraceae</taxon>
        <taxon>Aureispira</taxon>
    </lineage>
</organism>
<dbReference type="RefSeq" id="WP_264793069.1">
    <property type="nucleotide sequence ID" value="NZ_AP026867.1"/>
</dbReference>
<evidence type="ECO:0000313" key="5">
    <source>
        <dbReference type="EMBL" id="BDS11936.1"/>
    </source>
</evidence>
<evidence type="ECO:0000256" key="2">
    <source>
        <dbReference type="ARBA" id="ARBA00048670"/>
    </source>
</evidence>
<feature type="domain" description="ACT" evidence="4">
    <location>
        <begin position="9"/>
        <end position="83"/>
    </location>
</feature>
<dbReference type="Pfam" id="PF10369">
    <property type="entry name" value="ALS_ss_C"/>
    <property type="match status" value="1"/>
</dbReference>
<evidence type="ECO:0000256" key="3">
    <source>
        <dbReference type="RuleBase" id="RU368092"/>
    </source>
</evidence>
<dbReference type="KEGG" id="aup:AsAng_0026510"/>
<dbReference type="PANTHER" id="PTHR30239:SF0">
    <property type="entry name" value="ACETOLACTATE SYNTHASE SMALL SUBUNIT 1, CHLOROPLASTIC"/>
    <property type="match status" value="1"/>
</dbReference>
<dbReference type="Gene3D" id="3.30.70.1150">
    <property type="entry name" value="ACT-like. Chain A, domain 2"/>
    <property type="match status" value="1"/>
</dbReference>
<accession>A0A916DU30</accession>
<keyword evidence="6" id="KW-1185">Reference proteome</keyword>